<evidence type="ECO:0000256" key="1">
    <source>
        <dbReference type="ARBA" id="ARBA00005417"/>
    </source>
</evidence>
<dbReference type="CDD" id="cd03257">
    <property type="entry name" value="ABC_NikE_OppD_transporters"/>
    <property type="match status" value="2"/>
</dbReference>
<dbReference type="NCBIfam" id="NF007739">
    <property type="entry name" value="PRK10419.1"/>
    <property type="match status" value="2"/>
</dbReference>
<proteinExistence type="inferred from homology"/>
<dbReference type="Pfam" id="PF00005">
    <property type="entry name" value="ABC_tran"/>
    <property type="match status" value="2"/>
</dbReference>
<dbReference type="InterPro" id="IPR003593">
    <property type="entry name" value="AAA+_ATPase"/>
</dbReference>
<dbReference type="PANTHER" id="PTHR43776">
    <property type="entry name" value="TRANSPORT ATP-BINDING PROTEIN"/>
    <property type="match status" value="1"/>
</dbReference>
<evidence type="ECO:0000259" key="6">
    <source>
        <dbReference type="PROSITE" id="PS50893"/>
    </source>
</evidence>
<dbReference type="GO" id="GO:0016887">
    <property type="term" value="F:ATP hydrolysis activity"/>
    <property type="evidence" value="ECO:0007669"/>
    <property type="project" value="InterPro"/>
</dbReference>
<comment type="similarity">
    <text evidence="1">Belongs to the ABC transporter superfamily.</text>
</comment>
<dbReference type="PROSITE" id="PS00211">
    <property type="entry name" value="ABC_TRANSPORTER_1"/>
    <property type="match status" value="2"/>
</dbReference>
<evidence type="ECO:0000256" key="5">
    <source>
        <dbReference type="SAM" id="MobiDB-lite"/>
    </source>
</evidence>
<dbReference type="InterPro" id="IPR003439">
    <property type="entry name" value="ABC_transporter-like_ATP-bd"/>
</dbReference>
<gene>
    <name evidence="7" type="ORF">DCF19_02165</name>
</gene>
<dbReference type="GO" id="GO:0055085">
    <property type="term" value="P:transmembrane transport"/>
    <property type="evidence" value="ECO:0007669"/>
    <property type="project" value="UniProtKB-ARBA"/>
</dbReference>
<dbReference type="GO" id="GO:0005524">
    <property type="term" value="F:ATP binding"/>
    <property type="evidence" value="ECO:0007669"/>
    <property type="project" value="UniProtKB-KW"/>
</dbReference>
<accession>A0A2W4WHH2</accession>
<dbReference type="AlphaFoldDB" id="A0A2W4WHH2"/>
<dbReference type="NCBIfam" id="NF008453">
    <property type="entry name" value="PRK11308.1"/>
    <property type="match status" value="2"/>
</dbReference>
<organism evidence="7 8">
    <name type="scientific">Pseudanabaena frigida</name>
    <dbReference type="NCBI Taxonomy" id="945775"/>
    <lineage>
        <taxon>Bacteria</taxon>
        <taxon>Bacillati</taxon>
        <taxon>Cyanobacteriota</taxon>
        <taxon>Cyanophyceae</taxon>
        <taxon>Pseudanabaenales</taxon>
        <taxon>Pseudanabaenaceae</taxon>
        <taxon>Pseudanabaena</taxon>
    </lineage>
</organism>
<dbReference type="PROSITE" id="PS50893">
    <property type="entry name" value="ABC_TRANSPORTER_2"/>
    <property type="match status" value="2"/>
</dbReference>
<dbReference type="SUPFAM" id="SSF52540">
    <property type="entry name" value="P-loop containing nucleoside triphosphate hydrolases"/>
    <property type="match status" value="2"/>
</dbReference>
<dbReference type="InterPro" id="IPR027417">
    <property type="entry name" value="P-loop_NTPase"/>
</dbReference>
<evidence type="ECO:0000313" key="8">
    <source>
        <dbReference type="Proteomes" id="UP000249467"/>
    </source>
</evidence>
<keyword evidence="3" id="KW-0547">Nucleotide-binding</keyword>
<protein>
    <submittedName>
        <fullName evidence="7">ABC transporter ATP-binding protein</fullName>
    </submittedName>
</protein>
<dbReference type="FunFam" id="3.40.50.300:FF:000016">
    <property type="entry name" value="Oligopeptide ABC transporter ATP-binding component"/>
    <property type="match status" value="1"/>
</dbReference>
<feature type="compositionally biased region" description="Basic and acidic residues" evidence="5">
    <location>
        <begin position="283"/>
        <end position="304"/>
    </location>
</feature>
<evidence type="ECO:0000256" key="3">
    <source>
        <dbReference type="ARBA" id="ARBA00022741"/>
    </source>
</evidence>
<evidence type="ECO:0000313" key="7">
    <source>
        <dbReference type="EMBL" id="PZO44574.1"/>
    </source>
</evidence>
<dbReference type="InterPro" id="IPR013563">
    <property type="entry name" value="Oligopep_ABC_C"/>
</dbReference>
<dbReference type="EMBL" id="QBML01000002">
    <property type="protein sequence ID" value="PZO44574.1"/>
    <property type="molecule type" value="Genomic_DNA"/>
</dbReference>
<reference evidence="7 8" key="2">
    <citation type="submission" date="2018-06" db="EMBL/GenBank/DDBJ databases">
        <title>Metagenomic assembly of (sub)arctic Cyanobacteria and their associated microbiome from non-axenic cultures.</title>
        <authorList>
            <person name="Baurain D."/>
        </authorList>
    </citation>
    <scope>NUCLEOTIDE SEQUENCE [LARGE SCALE GENOMIC DNA]</scope>
    <source>
        <strain evidence="7">ULC066bin1</strain>
    </source>
</reference>
<name>A0A2W4WHH2_9CYAN</name>
<keyword evidence="4 7" id="KW-0067">ATP-binding</keyword>
<feature type="domain" description="ABC transporter" evidence="6">
    <location>
        <begin position="323"/>
        <end position="568"/>
    </location>
</feature>
<sequence length="579" mass="64424">MLLEVENLTVRYGDAEPAVDRVTFHLQAGEALGLIGESGCGKSTIGRSLIKLLPKYANIEGTICVDGEAIAERKDGTWRGEKVGLIFQDPMTRLDPLMSIEAHGLEVLASHYPKLSPQSAKQRVYDALRSVRIDPSRARQYPHEFSGGMRQRVAIALSLLLNPVLLIADEPTTSLDITLATDILKELTVLRKSRSMGLLLVTHDLGMVAEYCDRIAVMYNGAIVETGTVEEIFHSPQHPYTQSLLASVLHFNPEILTPIEALPEVQNPEAQENISENMPENIQSEHQESSEHQEPTVAEQEKLPKKPMPRVILYVSQLKKHYVTGGNLLTRFVDPSIGLVKAVDGIDLEIISGETFGIIGESGSGKSTTGRAILQLIKPDRGSVRFNGVELTRLKQEQMRQMRSQMQMIFQDPRACFSPYMNVFRSVADPLLIHKIVPDLESARDKVYAILEKVGLNSQLADRYPSDLSGGQLQRVAIARALITNPKFIICDEPVSMLDASIQSQVLQLMRDLKQEFKLTYIFITHDLAVAQFFCDRIAVMRRGKIVEHGSTEAVLTNPQHEYTKALIASIPRIPHVNS</sequence>
<dbReference type="SMART" id="SM00382">
    <property type="entry name" value="AAA"/>
    <property type="match status" value="2"/>
</dbReference>
<comment type="caution">
    <text evidence="7">The sequence shown here is derived from an EMBL/GenBank/DDBJ whole genome shotgun (WGS) entry which is preliminary data.</text>
</comment>
<dbReference type="PANTHER" id="PTHR43776:SF7">
    <property type="entry name" value="D,D-DIPEPTIDE TRANSPORT ATP-BINDING PROTEIN DDPF-RELATED"/>
    <property type="match status" value="1"/>
</dbReference>
<keyword evidence="2" id="KW-0813">Transport</keyword>
<dbReference type="InterPro" id="IPR017871">
    <property type="entry name" value="ABC_transporter-like_CS"/>
</dbReference>
<evidence type="ECO:0000256" key="4">
    <source>
        <dbReference type="ARBA" id="ARBA00022840"/>
    </source>
</evidence>
<feature type="region of interest" description="Disordered" evidence="5">
    <location>
        <begin position="282"/>
        <end position="304"/>
    </location>
</feature>
<dbReference type="Pfam" id="PF08352">
    <property type="entry name" value="oligo_HPY"/>
    <property type="match status" value="2"/>
</dbReference>
<evidence type="ECO:0000256" key="2">
    <source>
        <dbReference type="ARBA" id="ARBA00022448"/>
    </source>
</evidence>
<feature type="domain" description="ABC transporter" evidence="6">
    <location>
        <begin position="3"/>
        <end position="245"/>
    </location>
</feature>
<reference evidence="7 8" key="1">
    <citation type="submission" date="2018-04" db="EMBL/GenBank/DDBJ databases">
        <authorList>
            <person name="Go L.Y."/>
            <person name="Mitchell J.A."/>
        </authorList>
    </citation>
    <scope>NUCLEOTIDE SEQUENCE [LARGE SCALE GENOMIC DNA]</scope>
    <source>
        <strain evidence="7">ULC066bin1</strain>
    </source>
</reference>
<dbReference type="GO" id="GO:0015833">
    <property type="term" value="P:peptide transport"/>
    <property type="evidence" value="ECO:0007669"/>
    <property type="project" value="InterPro"/>
</dbReference>
<dbReference type="Gene3D" id="3.40.50.300">
    <property type="entry name" value="P-loop containing nucleotide triphosphate hydrolases"/>
    <property type="match status" value="2"/>
</dbReference>
<dbReference type="Proteomes" id="UP000249467">
    <property type="component" value="Unassembled WGS sequence"/>
</dbReference>
<dbReference type="InterPro" id="IPR050319">
    <property type="entry name" value="ABC_transp_ATP-bind"/>
</dbReference>